<sequence length="74" mass="8147">MGHQLKKKHIEVYMGQYKDGAWFASSCDIPWLAAEGKSCTGVMLEINQIVMAFEKNGGQAVAFPLAWRSATEVA</sequence>
<dbReference type="Proteomes" id="UP000070578">
    <property type="component" value="Unassembled WGS sequence"/>
</dbReference>
<protein>
    <recommendedName>
        <fullName evidence="3">HicB family protein</fullName>
    </recommendedName>
</protein>
<evidence type="ECO:0008006" key="3">
    <source>
        <dbReference type="Google" id="ProtNLM"/>
    </source>
</evidence>
<evidence type="ECO:0000313" key="1">
    <source>
        <dbReference type="EMBL" id="KXS30406.1"/>
    </source>
</evidence>
<comment type="caution">
    <text evidence="1">The sequence shown here is derived from an EMBL/GenBank/DDBJ whole genome shotgun (WGS) entry which is preliminary data.</text>
</comment>
<dbReference type="EMBL" id="LSLI01000276">
    <property type="protein sequence ID" value="KXS30406.1"/>
    <property type="molecule type" value="Genomic_DNA"/>
</dbReference>
<name>A0A139BN30_9PROT</name>
<reference evidence="1 2" key="2">
    <citation type="submission" date="2016-03" db="EMBL/GenBank/DDBJ databases">
        <title>New uncultured bacterium of the family Gallionellaceae from acid mine drainage: description and reconstruction of genome based on metagenomic analysis of microbial community.</title>
        <authorList>
            <person name="Kadnikov V."/>
            <person name="Ivasenko D."/>
            <person name="Beletsky A."/>
            <person name="Mardanov A."/>
            <person name="Danilova E."/>
            <person name="Pimenov N."/>
            <person name="Karnachuk O."/>
            <person name="Ravin N."/>
        </authorList>
    </citation>
    <scope>NUCLEOTIDE SEQUENCE [LARGE SCALE GENOMIC DNA]</scope>
    <source>
        <strain evidence="1">ShG14-8</strain>
    </source>
</reference>
<organism evidence="1 2">
    <name type="scientific">Candidatus Gallionella acididurans</name>
    <dbReference type="NCBI Taxonomy" id="1796491"/>
    <lineage>
        <taxon>Bacteria</taxon>
        <taxon>Pseudomonadati</taxon>
        <taxon>Pseudomonadota</taxon>
        <taxon>Betaproteobacteria</taxon>
        <taxon>Nitrosomonadales</taxon>
        <taxon>Gallionellaceae</taxon>
        <taxon>Gallionella</taxon>
    </lineage>
</organism>
<proteinExistence type="predicted"/>
<dbReference type="AlphaFoldDB" id="A0A139BN30"/>
<accession>A0A139BN30</accession>
<gene>
    <name evidence="1" type="ORF">AWT59_3469</name>
</gene>
<reference evidence="1 2" key="1">
    <citation type="submission" date="2016-02" db="EMBL/GenBank/DDBJ databases">
        <authorList>
            <person name="Wen L."/>
            <person name="He K."/>
            <person name="Yang H."/>
        </authorList>
    </citation>
    <scope>NUCLEOTIDE SEQUENCE [LARGE SCALE GENOMIC DNA]</scope>
    <source>
        <strain evidence="1">ShG14-8</strain>
    </source>
</reference>
<evidence type="ECO:0000313" key="2">
    <source>
        <dbReference type="Proteomes" id="UP000070578"/>
    </source>
</evidence>